<dbReference type="EMBL" id="CP047591">
    <property type="protein sequence ID" value="QHI72066.1"/>
    <property type="molecule type" value="Genomic_DNA"/>
</dbReference>
<sequence length="55" mass="6236">MGTSVLGNPDSQVWKMLGLDEEDTTDKIKNTNGKTEKNNLEENGINTEKERLKRD</sequence>
<organism evidence="2 3">
    <name type="scientific">Aminipila terrae</name>
    <dbReference type="NCBI Taxonomy" id="2697030"/>
    <lineage>
        <taxon>Bacteria</taxon>
        <taxon>Bacillati</taxon>
        <taxon>Bacillota</taxon>
        <taxon>Clostridia</taxon>
        <taxon>Peptostreptococcales</taxon>
        <taxon>Anaerovoracaceae</taxon>
        <taxon>Aminipila</taxon>
    </lineage>
</organism>
<evidence type="ECO:0000313" key="3">
    <source>
        <dbReference type="Proteomes" id="UP000463883"/>
    </source>
</evidence>
<dbReference type="AlphaFoldDB" id="A0A6P1MKA8"/>
<name>A0A6P1MKA8_9FIRM</name>
<dbReference type="Proteomes" id="UP000463883">
    <property type="component" value="Chromosome"/>
</dbReference>
<proteinExistence type="predicted"/>
<dbReference type="RefSeq" id="WP_162361836.1">
    <property type="nucleotide sequence ID" value="NZ_CP047591.1"/>
</dbReference>
<keyword evidence="3" id="KW-1185">Reference proteome</keyword>
<evidence type="ECO:0000313" key="2">
    <source>
        <dbReference type="EMBL" id="QHI72066.1"/>
    </source>
</evidence>
<protein>
    <submittedName>
        <fullName evidence="2">Uncharacterized protein</fullName>
    </submittedName>
</protein>
<feature type="region of interest" description="Disordered" evidence="1">
    <location>
        <begin position="24"/>
        <end position="55"/>
    </location>
</feature>
<gene>
    <name evidence="2" type="ORF">Ami3637_06345</name>
</gene>
<accession>A0A6P1MKA8</accession>
<feature type="compositionally biased region" description="Basic and acidic residues" evidence="1">
    <location>
        <begin position="25"/>
        <end position="40"/>
    </location>
</feature>
<reference evidence="2 3" key="1">
    <citation type="submission" date="2020-01" db="EMBL/GenBank/DDBJ databases">
        <title>Genomic analysis of Aminipila sp. CBA3637.</title>
        <authorList>
            <person name="Kim Y.B."/>
            <person name="Roh S.W."/>
        </authorList>
    </citation>
    <scope>NUCLEOTIDE SEQUENCE [LARGE SCALE GENOMIC DNA]</scope>
    <source>
        <strain evidence="2 3">CBA3637</strain>
    </source>
</reference>
<dbReference type="KEGG" id="amic:Ami3637_06345"/>
<evidence type="ECO:0000256" key="1">
    <source>
        <dbReference type="SAM" id="MobiDB-lite"/>
    </source>
</evidence>